<keyword evidence="3 5" id="KW-0238">DNA-binding</keyword>
<dbReference type="RefSeq" id="WP_126791689.1">
    <property type="nucleotide sequence ID" value="NZ_PIPI01000002.1"/>
</dbReference>
<comment type="similarity">
    <text evidence="5">Belongs to the nucleoid occlusion factor SlmA family.</text>
</comment>
<dbReference type="GO" id="GO:0051301">
    <property type="term" value="P:cell division"/>
    <property type="evidence" value="ECO:0007669"/>
    <property type="project" value="UniProtKB-KW"/>
</dbReference>
<sequence length="197" mass="22435">MTTTRKSNRREEILGTLAQMLATSIGQPITTAKLAAEVGVSEAALYRHFPSKARMFDDLITYVEDILLGGVNKVLESEKQTLPRVEQIVRLILRFAEQSPGMTRVLTGDGLMGENERLRARVVSLFERLESQIKQILRERRMREGVQFNNDEGMLANIIMAYAEGKLSQYVRSSFKKKPTTEFDAQWLVLEQQLLQS</sequence>
<dbReference type="SUPFAM" id="SSF48498">
    <property type="entry name" value="Tetracyclin repressor-like, C-terminal domain"/>
    <property type="match status" value="1"/>
</dbReference>
<reference evidence="8 9" key="1">
    <citation type="journal article" date="2011" name="Front. Microbiol.">
        <title>Genomic signatures of strain selection and enhancement in Bacillus atrophaeus var. globigii, a historical biowarfare simulant.</title>
        <authorList>
            <person name="Gibbons H.S."/>
            <person name="Broomall S.M."/>
            <person name="McNew L.A."/>
            <person name="Daligault H."/>
            <person name="Chapman C."/>
            <person name="Bruce D."/>
            <person name="Karavis M."/>
            <person name="Krepps M."/>
            <person name="McGregor P.A."/>
            <person name="Hong C."/>
            <person name="Park K.H."/>
            <person name="Akmal A."/>
            <person name="Feldman A."/>
            <person name="Lin J.S."/>
            <person name="Chang W.E."/>
            <person name="Higgs B.W."/>
            <person name="Demirev P."/>
            <person name="Lindquist J."/>
            <person name="Liem A."/>
            <person name="Fochler E."/>
            <person name="Read T.D."/>
            <person name="Tapia R."/>
            <person name="Johnson S."/>
            <person name="Bishop-Lilly K.A."/>
            <person name="Detter C."/>
            <person name="Han C."/>
            <person name="Sozhamannan S."/>
            <person name="Rosenzweig C.N."/>
            <person name="Skowronski E.W."/>
        </authorList>
    </citation>
    <scope>NUCLEOTIDE SEQUENCE [LARGE SCALE GENOMIC DNA]</scope>
    <source>
        <strain evidence="8 9">AK5</strain>
    </source>
</reference>
<evidence type="ECO:0000313" key="9">
    <source>
        <dbReference type="Proteomes" id="UP000288212"/>
    </source>
</evidence>
<proteinExistence type="inferred from homology"/>
<dbReference type="InterPro" id="IPR001647">
    <property type="entry name" value="HTH_TetR"/>
</dbReference>
<comment type="subunit">
    <text evidence="5">Homodimer. Interacts with FtsZ.</text>
</comment>
<dbReference type="EMBL" id="PIPI01000002">
    <property type="protein sequence ID" value="RUO20614.1"/>
    <property type="molecule type" value="Genomic_DNA"/>
</dbReference>
<comment type="caution">
    <text evidence="8">The sequence shown here is derived from an EMBL/GenBank/DDBJ whole genome shotgun (WGS) entry which is preliminary data.</text>
</comment>
<evidence type="ECO:0000259" key="7">
    <source>
        <dbReference type="PROSITE" id="PS50977"/>
    </source>
</evidence>
<keyword evidence="9" id="KW-1185">Reference proteome</keyword>
<dbReference type="HAMAP" id="MF_01839">
    <property type="entry name" value="NO_factor_SlmA"/>
    <property type="match status" value="1"/>
</dbReference>
<evidence type="ECO:0000313" key="8">
    <source>
        <dbReference type="EMBL" id="RUO20614.1"/>
    </source>
</evidence>
<protein>
    <recommendedName>
        <fullName evidence="5">Nucleoid occlusion factor SlmA</fullName>
    </recommendedName>
</protein>
<dbReference type="InterPro" id="IPR054580">
    <property type="entry name" value="SlmA-like_C"/>
</dbReference>
<name>A0A432VVU0_9GAMM</name>
<dbReference type="Gene3D" id="1.10.357.10">
    <property type="entry name" value="Tetracycline Repressor, domain 2"/>
    <property type="match status" value="1"/>
</dbReference>
<feature type="DNA-binding region" description="H-T-H motif" evidence="6">
    <location>
        <begin position="30"/>
        <end position="49"/>
    </location>
</feature>
<dbReference type="Pfam" id="PF22276">
    <property type="entry name" value="SlmA-like_C"/>
    <property type="match status" value="1"/>
</dbReference>
<dbReference type="Proteomes" id="UP000288212">
    <property type="component" value="Unassembled WGS sequence"/>
</dbReference>
<dbReference type="GO" id="GO:0005737">
    <property type="term" value="C:cytoplasm"/>
    <property type="evidence" value="ECO:0007669"/>
    <property type="project" value="UniProtKB-UniRule"/>
</dbReference>
<dbReference type="PANTHER" id="PTHR43479">
    <property type="entry name" value="ACREF/ENVCD OPERON REPRESSOR-RELATED"/>
    <property type="match status" value="1"/>
</dbReference>
<dbReference type="PROSITE" id="PS50977">
    <property type="entry name" value="HTH_TETR_2"/>
    <property type="match status" value="1"/>
</dbReference>
<dbReference type="InterPro" id="IPR023769">
    <property type="entry name" value="NO_SlmA"/>
</dbReference>
<evidence type="ECO:0000256" key="6">
    <source>
        <dbReference type="PROSITE-ProRule" id="PRU00335"/>
    </source>
</evidence>
<comment type="function">
    <text evidence="5">Required for nucleoid occlusion (NO) phenomenon, which prevents Z-ring formation and cell division over the nucleoid. Acts as a DNA-associated cell division inhibitor that binds simultaneously chromosomal DNA and FtsZ, and disrupts the assembly of FtsZ polymers. SlmA-DNA-binding sequences (SBS) are dispersed on non-Ter regions of the chromosome, preventing FtsZ polymerization at these regions.</text>
</comment>
<dbReference type="NCBIfam" id="NF007015">
    <property type="entry name" value="PRK09480.1"/>
    <property type="match status" value="1"/>
</dbReference>
<keyword evidence="2 5" id="KW-0132">Cell division</keyword>
<dbReference type="AlphaFoldDB" id="A0A432VVU0"/>
<dbReference type="GO" id="GO:0010974">
    <property type="term" value="P:negative regulation of division septum assembly"/>
    <property type="evidence" value="ECO:0007669"/>
    <property type="project" value="InterPro"/>
</dbReference>
<keyword evidence="1 5" id="KW-0963">Cytoplasm</keyword>
<dbReference type="GO" id="GO:0043590">
    <property type="term" value="C:bacterial nucleoid"/>
    <property type="evidence" value="ECO:0007669"/>
    <property type="project" value="UniProtKB-UniRule"/>
</dbReference>
<accession>A0A432VVU0</accession>
<evidence type="ECO:0000256" key="1">
    <source>
        <dbReference type="ARBA" id="ARBA00022490"/>
    </source>
</evidence>
<dbReference type="InterPro" id="IPR009057">
    <property type="entry name" value="Homeodomain-like_sf"/>
</dbReference>
<dbReference type="SUPFAM" id="SSF46689">
    <property type="entry name" value="Homeodomain-like"/>
    <property type="match status" value="1"/>
</dbReference>
<gene>
    <name evidence="5" type="primary">slmA</name>
    <name evidence="8" type="ORF">CWE06_04695</name>
</gene>
<dbReference type="InterPro" id="IPR050624">
    <property type="entry name" value="HTH-type_Tx_Regulator"/>
</dbReference>
<dbReference type="GO" id="GO:0043565">
    <property type="term" value="F:sequence-specific DNA binding"/>
    <property type="evidence" value="ECO:0007669"/>
    <property type="project" value="UniProtKB-UniRule"/>
</dbReference>
<dbReference type="InterPro" id="IPR036271">
    <property type="entry name" value="Tet_transcr_reg_TetR-rel_C_sf"/>
</dbReference>
<comment type="subcellular location">
    <subcellularLocation>
        <location evidence="5">Cytoplasm</location>
        <location evidence="5">Nucleoid</location>
    </subcellularLocation>
</comment>
<organism evidence="8 9">
    <name type="scientific">Aliidiomarina haloalkalitolerans</name>
    <dbReference type="NCBI Taxonomy" id="859059"/>
    <lineage>
        <taxon>Bacteria</taxon>
        <taxon>Pseudomonadati</taxon>
        <taxon>Pseudomonadota</taxon>
        <taxon>Gammaproteobacteria</taxon>
        <taxon>Alteromonadales</taxon>
        <taxon>Idiomarinaceae</taxon>
        <taxon>Aliidiomarina</taxon>
    </lineage>
</organism>
<evidence type="ECO:0000256" key="3">
    <source>
        <dbReference type="ARBA" id="ARBA00023125"/>
    </source>
</evidence>
<evidence type="ECO:0000256" key="2">
    <source>
        <dbReference type="ARBA" id="ARBA00022618"/>
    </source>
</evidence>
<evidence type="ECO:0000256" key="4">
    <source>
        <dbReference type="ARBA" id="ARBA00023306"/>
    </source>
</evidence>
<dbReference type="OrthoDB" id="9179041at2"/>
<keyword evidence="4 5" id="KW-0131">Cell cycle</keyword>
<dbReference type="PANTHER" id="PTHR43479:SF11">
    <property type="entry name" value="ACREF_ENVCD OPERON REPRESSOR-RELATED"/>
    <property type="match status" value="1"/>
</dbReference>
<evidence type="ECO:0000256" key="5">
    <source>
        <dbReference type="HAMAP-Rule" id="MF_01839"/>
    </source>
</evidence>
<dbReference type="Pfam" id="PF00440">
    <property type="entry name" value="TetR_N"/>
    <property type="match status" value="1"/>
</dbReference>
<feature type="domain" description="HTH tetR-type" evidence="7">
    <location>
        <begin position="7"/>
        <end position="67"/>
    </location>
</feature>